<gene>
    <name evidence="2" type="ORF">BARAN1_0217</name>
</gene>
<dbReference type="RefSeq" id="WP_122030488.1">
    <property type="nucleotide sequence ID" value="NZ_LS483254.1"/>
</dbReference>
<dbReference type="InterPro" id="IPR034079">
    <property type="entry name" value="R3H_KhpB"/>
</dbReference>
<organism evidence="2 3">
    <name type="scientific">Candidatus Bipolaricaulis anaerobius</name>
    <dbReference type="NCBI Taxonomy" id="2026885"/>
    <lineage>
        <taxon>Bacteria</taxon>
        <taxon>Candidatus Bipolaricaulota</taxon>
        <taxon>Candidatus Bipolaricaulia</taxon>
        <taxon>Candidatus Bipolaricaulales</taxon>
        <taxon>Candidatus Bipolaricaulaceae</taxon>
        <taxon>Candidatus Bipolaricaulis</taxon>
    </lineage>
</organism>
<evidence type="ECO:0000259" key="1">
    <source>
        <dbReference type="PROSITE" id="PS51061"/>
    </source>
</evidence>
<dbReference type="Pfam" id="PF01424">
    <property type="entry name" value="R3H"/>
    <property type="match status" value="1"/>
</dbReference>
<sequence length="149" mass="16312">MPPQLLDAAREFGVGLLQVMGEEGHVEATAEGEGVYVDLRGVRRLPTDAAFRAALSRVARLYLKSHYGQDVPVVVDVNGELLVHREELARKARDVAGQVVMEGRRIELAPMPADDRRVVHMALADVPGVRTSSVGREPNRRVVVEPATE</sequence>
<dbReference type="SUPFAM" id="SSF82708">
    <property type="entry name" value="R3H domain"/>
    <property type="match status" value="1"/>
</dbReference>
<dbReference type="InterPro" id="IPR001374">
    <property type="entry name" value="R3H_dom"/>
</dbReference>
<dbReference type="PANTHER" id="PTHR35800:SF1">
    <property type="entry name" value="RNA-BINDING PROTEIN KHPB"/>
    <property type="match status" value="1"/>
</dbReference>
<name>A0A2X3KIR6_9BACT</name>
<dbReference type="AlphaFoldDB" id="A0A2X3KIR6"/>
<reference evidence="3" key="1">
    <citation type="submission" date="2018-05" db="EMBL/GenBank/DDBJ databases">
        <authorList>
            <person name="Hao L."/>
        </authorList>
    </citation>
    <scope>NUCLEOTIDE SEQUENCE [LARGE SCALE GENOMIC DNA]</scope>
</reference>
<dbReference type="KEGG" id="bana:BARAN1_0217"/>
<dbReference type="SMART" id="SM00393">
    <property type="entry name" value="R3H"/>
    <property type="match status" value="1"/>
</dbReference>
<proteinExistence type="predicted"/>
<accession>A0A2X3KIR6</accession>
<feature type="domain" description="R3H" evidence="1">
    <location>
        <begin position="82"/>
        <end position="148"/>
    </location>
</feature>
<evidence type="ECO:0000313" key="3">
    <source>
        <dbReference type="Proteomes" id="UP000249818"/>
    </source>
</evidence>
<dbReference type="OrthoDB" id="9785210at2"/>
<dbReference type="GO" id="GO:0003723">
    <property type="term" value="F:RNA binding"/>
    <property type="evidence" value="ECO:0007669"/>
    <property type="project" value="InterPro"/>
</dbReference>
<protein>
    <submittedName>
        <fullName evidence="2">SpoIIIJ-associated protein</fullName>
    </submittedName>
</protein>
<dbReference type="PANTHER" id="PTHR35800">
    <property type="entry name" value="PROTEIN JAG"/>
    <property type="match status" value="1"/>
</dbReference>
<dbReference type="Proteomes" id="UP000249818">
    <property type="component" value="Chromosome BARAN1"/>
</dbReference>
<keyword evidence="3" id="KW-1185">Reference proteome</keyword>
<dbReference type="Gene3D" id="3.30.1370.50">
    <property type="entry name" value="R3H-like domain"/>
    <property type="match status" value="1"/>
</dbReference>
<dbReference type="InterPro" id="IPR039247">
    <property type="entry name" value="KhpB"/>
</dbReference>
<dbReference type="CDD" id="cd02644">
    <property type="entry name" value="R3H_jag"/>
    <property type="match status" value="1"/>
</dbReference>
<evidence type="ECO:0000313" key="2">
    <source>
        <dbReference type="EMBL" id="SQD92242.1"/>
    </source>
</evidence>
<dbReference type="EMBL" id="LS483254">
    <property type="protein sequence ID" value="SQD92242.1"/>
    <property type="molecule type" value="Genomic_DNA"/>
</dbReference>
<dbReference type="InterPro" id="IPR036867">
    <property type="entry name" value="R3H_dom_sf"/>
</dbReference>
<dbReference type="PROSITE" id="PS51061">
    <property type="entry name" value="R3H"/>
    <property type="match status" value="1"/>
</dbReference>